<sequence length="260" mass="29792">MPAYNAEKYIREAVESILKQTFSDFEFIIIDDCSTDDTWGIIQEYSKKDLRITVAKNERNLGISATRNKLISLSMAKYVAWQDADDISLPYRIESQYQFMEHNLQVGISGGSLEFFNEKGLLSVRKYATDDELLRKSLFKYSPVAQPAAMVRTSVLREVGGFDSTLPQAEDLDLSLRIGTVSKFGNLGKVLIRYRLSSNSITMSKMRENIKSTLIVRKRAVKLYGYNMTLPDRIAYVVTGLFQYIPTRLIYFVFNTFRNS</sequence>
<dbReference type="PANTHER" id="PTHR22916">
    <property type="entry name" value="GLYCOSYLTRANSFERASE"/>
    <property type="match status" value="1"/>
</dbReference>
<dbReference type="EMBL" id="MGIT01000002">
    <property type="protein sequence ID" value="OGM92927.1"/>
    <property type="molecule type" value="Genomic_DNA"/>
</dbReference>
<accession>A0A1F8DWI4</accession>
<dbReference type="SUPFAM" id="SSF53448">
    <property type="entry name" value="Nucleotide-diphospho-sugar transferases"/>
    <property type="match status" value="1"/>
</dbReference>
<dbReference type="InterPro" id="IPR029044">
    <property type="entry name" value="Nucleotide-diphossugar_trans"/>
</dbReference>
<dbReference type="Gene3D" id="3.90.550.10">
    <property type="entry name" value="Spore Coat Polysaccharide Biosynthesis Protein SpsA, Chain A"/>
    <property type="match status" value="1"/>
</dbReference>
<dbReference type="GO" id="GO:0016758">
    <property type="term" value="F:hexosyltransferase activity"/>
    <property type="evidence" value="ECO:0007669"/>
    <property type="project" value="UniProtKB-ARBA"/>
</dbReference>
<dbReference type="InterPro" id="IPR001173">
    <property type="entry name" value="Glyco_trans_2-like"/>
</dbReference>
<dbReference type="Proteomes" id="UP000176422">
    <property type="component" value="Unassembled WGS sequence"/>
</dbReference>
<gene>
    <name evidence="2" type="ORF">A2372_03715</name>
</gene>
<reference evidence="2 3" key="1">
    <citation type="journal article" date="2016" name="Nat. Commun.">
        <title>Thousands of microbial genomes shed light on interconnected biogeochemical processes in an aquifer system.</title>
        <authorList>
            <person name="Anantharaman K."/>
            <person name="Brown C.T."/>
            <person name="Hug L.A."/>
            <person name="Sharon I."/>
            <person name="Castelle C.J."/>
            <person name="Probst A.J."/>
            <person name="Thomas B.C."/>
            <person name="Singh A."/>
            <person name="Wilkins M.J."/>
            <person name="Karaoz U."/>
            <person name="Brodie E.L."/>
            <person name="Williams K.H."/>
            <person name="Hubbard S.S."/>
            <person name="Banfield J.F."/>
        </authorList>
    </citation>
    <scope>NUCLEOTIDE SEQUENCE [LARGE SCALE GENOMIC DNA]</scope>
</reference>
<dbReference type="AlphaFoldDB" id="A0A1F8DWI4"/>
<evidence type="ECO:0000259" key="1">
    <source>
        <dbReference type="Pfam" id="PF00535"/>
    </source>
</evidence>
<proteinExistence type="predicted"/>
<feature type="domain" description="Glycosyltransferase 2-like" evidence="1">
    <location>
        <begin position="1"/>
        <end position="158"/>
    </location>
</feature>
<evidence type="ECO:0000313" key="3">
    <source>
        <dbReference type="Proteomes" id="UP000176422"/>
    </source>
</evidence>
<dbReference type="PANTHER" id="PTHR22916:SF3">
    <property type="entry name" value="UDP-GLCNAC:BETAGAL BETA-1,3-N-ACETYLGLUCOSAMINYLTRANSFERASE-LIKE PROTEIN 1"/>
    <property type="match status" value="1"/>
</dbReference>
<protein>
    <recommendedName>
        <fullName evidence="1">Glycosyltransferase 2-like domain-containing protein</fullName>
    </recommendedName>
</protein>
<dbReference type="STRING" id="1802559.A2372_03715"/>
<organism evidence="2 3">
    <name type="scientific">Candidatus Wolfebacteria bacterium RIFOXYB1_FULL_54_12</name>
    <dbReference type="NCBI Taxonomy" id="1802559"/>
    <lineage>
        <taxon>Bacteria</taxon>
        <taxon>Candidatus Wolfeibacteriota</taxon>
    </lineage>
</organism>
<comment type="caution">
    <text evidence="2">The sequence shown here is derived from an EMBL/GenBank/DDBJ whole genome shotgun (WGS) entry which is preliminary data.</text>
</comment>
<dbReference type="CDD" id="cd00761">
    <property type="entry name" value="Glyco_tranf_GTA_type"/>
    <property type="match status" value="1"/>
</dbReference>
<dbReference type="Pfam" id="PF00535">
    <property type="entry name" value="Glycos_transf_2"/>
    <property type="match status" value="1"/>
</dbReference>
<name>A0A1F8DWI4_9BACT</name>
<evidence type="ECO:0000313" key="2">
    <source>
        <dbReference type="EMBL" id="OGM92927.1"/>
    </source>
</evidence>